<name>A0A6G7VRV0_9RHOB</name>
<feature type="transmembrane region" description="Helical" evidence="5">
    <location>
        <begin position="58"/>
        <end position="77"/>
    </location>
</feature>
<sequence>MDRCCCDCGPTSGAGDSPVAWLEFAAAWVAFFVTHSLPVRPPLRPWLQDRLGRRGFTFAYSGLSLAVLVWLIGAAGRTPFVPLWDWAPWQAHVPMVVMLLACVILALAIGRPNPFSFGGAHNDRFDPARAGIVRVTRHPLLLAVSLWALAHLVPNGDLAHVILFGVFAIFAAFGGRLVDRRRKREMGAEWQRLRSQVTSSARNMRPESWIAMIVRVAIGVALYFGLIWIHPWLLGVSPLG</sequence>
<proteinExistence type="predicted"/>
<keyword evidence="4 5" id="KW-0472">Membrane</keyword>
<keyword evidence="7" id="KW-0614">Plasmid</keyword>
<dbReference type="Proteomes" id="UP000500791">
    <property type="component" value="Plasmid unnamed6"/>
</dbReference>
<keyword evidence="3 5" id="KW-1133">Transmembrane helix</keyword>
<keyword evidence="2 5" id="KW-0812">Transmembrane</keyword>
<dbReference type="EMBL" id="CP049817">
    <property type="protein sequence ID" value="QIK42578.1"/>
    <property type="molecule type" value="Genomic_DNA"/>
</dbReference>
<dbReference type="KEGG" id="mon:G8E03_17175"/>
<evidence type="ECO:0000256" key="1">
    <source>
        <dbReference type="ARBA" id="ARBA00004141"/>
    </source>
</evidence>
<comment type="subcellular location">
    <subcellularLocation>
        <location evidence="1">Membrane</location>
        <topology evidence="1">Multi-pass membrane protein</topology>
    </subcellularLocation>
</comment>
<geneLocation type="plasmid" evidence="7 8">
    <name>unnamed6</name>
</geneLocation>
<feature type="transmembrane region" description="Helical" evidence="5">
    <location>
        <begin position="89"/>
        <end position="110"/>
    </location>
</feature>
<evidence type="ECO:0000256" key="2">
    <source>
        <dbReference type="ARBA" id="ARBA00022692"/>
    </source>
</evidence>
<evidence type="ECO:0000256" key="4">
    <source>
        <dbReference type="ARBA" id="ARBA00023136"/>
    </source>
</evidence>
<evidence type="ECO:0000256" key="5">
    <source>
        <dbReference type="SAM" id="Phobius"/>
    </source>
</evidence>
<organism evidence="7 8">
    <name type="scientific">Pontivivens nitratireducens</name>
    <dbReference type="NCBI Taxonomy" id="2758038"/>
    <lineage>
        <taxon>Bacteria</taxon>
        <taxon>Pseudomonadati</taxon>
        <taxon>Pseudomonadota</taxon>
        <taxon>Alphaproteobacteria</taxon>
        <taxon>Rhodobacterales</taxon>
        <taxon>Paracoccaceae</taxon>
        <taxon>Pontivivens</taxon>
    </lineage>
</organism>
<feature type="transmembrane region" description="Helical" evidence="5">
    <location>
        <begin position="158"/>
        <end position="178"/>
    </location>
</feature>
<feature type="transmembrane region" description="Helical" evidence="5">
    <location>
        <begin position="19"/>
        <end position="37"/>
    </location>
</feature>
<evidence type="ECO:0000256" key="3">
    <source>
        <dbReference type="ARBA" id="ARBA00022989"/>
    </source>
</evidence>
<feature type="transmembrane region" description="Helical" evidence="5">
    <location>
        <begin position="131"/>
        <end position="152"/>
    </location>
</feature>
<keyword evidence="8" id="KW-1185">Reference proteome</keyword>
<evidence type="ECO:0000313" key="7">
    <source>
        <dbReference type="EMBL" id="QIK42578.1"/>
    </source>
</evidence>
<evidence type="ECO:0000313" key="8">
    <source>
        <dbReference type="Proteomes" id="UP000500791"/>
    </source>
</evidence>
<feature type="transmembrane region" description="Helical" evidence="5">
    <location>
        <begin position="209"/>
        <end position="229"/>
    </location>
</feature>
<dbReference type="InterPro" id="IPR009915">
    <property type="entry name" value="NnrU_dom"/>
</dbReference>
<evidence type="ECO:0000259" key="6">
    <source>
        <dbReference type="Pfam" id="PF07298"/>
    </source>
</evidence>
<protein>
    <submittedName>
        <fullName evidence="7">NnrU family protein</fullName>
    </submittedName>
</protein>
<feature type="domain" description="NnrU" evidence="6">
    <location>
        <begin position="24"/>
        <end position="238"/>
    </location>
</feature>
<dbReference type="AlphaFoldDB" id="A0A6G7VRV0"/>
<dbReference type="Pfam" id="PF07298">
    <property type="entry name" value="NnrU"/>
    <property type="match status" value="1"/>
</dbReference>
<dbReference type="GO" id="GO:0016020">
    <property type="term" value="C:membrane"/>
    <property type="evidence" value="ECO:0007669"/>
    <property type="project" value="UniProtKB-SubCell"/>
</dbReference>
<reference evidence="7 8" key="1">
    <citation type="submission" date="2020-03" db="EMBL/GenBank/DDBJ databases">
        <title>Complete genome sequence of Monaibacterium sp. ALG8 with diverse plasmids.</title>
        <authorList>
            <person name="Sun C."/>
        </authorList>
    </citation>
    <scope>NUCLEOTIDE SEQUENCE [LARGE SCALE GENOMIC DNA]</scope>
    <source>
        <strain evidence="7 8">ALG8</strain>
        <plasmid evidence="7 8">unnamed6</plasmid>
    </source>
</reference>
<dbReference type="Gene3D" id="1.20.120.1630">
    <property type="match status" value="1"/>
</dbReference>
<gene>
    <name evidence="7" type="ORF">G8E03_17175</name>
</gene>
<accession>A0A6G7VRV0</accession>